<dbReference type="InterPro" id="IPR027417">
    <property type="entry name" value="P-loop_NTPase"/>
</dbReference>
<dbReference type="SMART" id="SM00382">
    <property type="entry name" value="AAA"/>
    <property type="match status" value="1"/>
</dbReference>
<organism evidence="4">
    <name type="scientific">uncultured Microgenomates bacterium Rifle_16ft_4_minimus_1180</name>
    <dbReference type="NCBI Taxonomy" id="1665106"/>
    <lineage>
        <taxon>Bacteria</taxon>
        <taxon>Candidatus Microgenomatota</taxon>
        <taxon>environmental samples</taxon>
    </lineage>
</organism>
<keyword evidence="2 4" id="KW-0067">ATP-binding</keyword>
<feature type="domain" description="ABC transporter" evidence="3">
    <location>
        <begin position="24"/>
        <end position="247"/>
    </location>
</feature>
<dbReference type="FunFam" id="3.40.50.300:FF:000011">
    <property type="entry name" value="Putative ABC transporter ATP-binding component"/>
    <property type="match status" value="1"/>
</dbReference>
<evidence type="ECO:0000256" key="2">
    <source>
        <dbReference type="ARBA" id="ARBA00022840"/>
    </source>
</evidence>
<protein>
    <submittedName>
        <fullName evidence="4">Vga protein, ATP-binding cassette, subfamily F, member 3</fullName>
    </submittedName>
</protein>
<evidence type="ECO:0000259" key="3">
    <source>
        <dbReference type="PROSITE" id="PS50893"/>
    </source>
</evidence>
<dbReference type="CDD" id="cd03221">
    <property type="entry name" value="ABCF_EF-3"/>
    <property type="match status" value="1"/>
</dbReference>
<dbReference type="PANTHER" id="PTHR42855">
    <property type="entry name" value="ABC TRANSPORTER ATP-BINDING SUBUNIT"/>
    <property type="match status" value="1"/>
</dbReference>
<dbReference type="Pfam" id="PF00005">
    <property type="entry name" value="ABC_tran"/>
    <property type="match status" value="1"/>
</dbReference>
<dbReference type="EMBL" id="KT006940">
    <property type="protein sequence ID" value="AKQ00863.1"/>
    <property type="molecule type" value="Genomic_DNA"/>
</dbReference>
<proteinExistence type="predicted"/>
<dbReference type="AlphaFoldDB" id="A0A0H4T0A7"/>
<dbReference type="InterPro" id="IPR003593">
    <property type="entry name" value="AAA+_ATPase"/>
</dbReference>
<evidence type="ECO:0000313" key="4">
    <source>
        <dbReference type="EMBL" id="AKQ00863.1"/>
    </source>
</evidence>
<dbReference type="InterPro" id="IPR003439">
    <property type="entry name" value="ABC_transporter-like_ATP-bd"/>
</dbReference>
<reference evidence="4" key="1">
    <citation type="journal article" date="2015" name="ISME J.">
        <title>Aquifer environment selects for microbial species cohorts in sediment and groundwater.</title>
        <authorList>
            <person name="Hug L.A."/>
            <person name="Thomas B.C."/>
            <person name="Brown C.T."/>
            <person name="Frischkorn K.R."/>
            <person name="Williams K.H."/>
            <person name="Tringe S.G."/>
            <person name="Banfield J.F."/>
        </authorList>
    </citation>
    <scope>NUCLEOTIDE SEQUENCE</scope>
</reference>
<dbReference type="PANTHER" id="PTHR42855:SF2">
    <property type="entry name" value="DRUG RESISTANCE ABC TRANSPORTER,ATP-BINDING PROTEIN"/>
    <property type="match status" value="1"/>
</dbReference>
<dbReference type="Gene3D" id="3.40.50.300">
    <property type="entry name" value="P-loop containing nucleotide triphosphate hydrolases"/>
    <property type="match status" value="1"/>
</dbReference>
<evidence type="ECO:0000256" key="1">
    <source>
        <dbReference type="ARBA" id="ARBA00022741"/>
    </source>
</evidence>
<accession>A0A0H4T0A7</accession>
<dbReference type="SUPFAM" id="SSF52540">
    <property type="entry name" value="P-loop containing nucleoside triphosphate hydrolases"/>
    <property type="match status" value="1"/>
</dbReference>
<sequence>MNGYKKEMSSNYGKSSEVLGPIALVAKDIHKKFDGHSVLEKENVSINYGDKIGLVGTNGSGKTTLIKILAGIEPPDRGKVISNAITIGYLPQDFTIESERTVFEVATQGVSNLIKALDEFEFMSKNYQVDDPSYVSKYNYLLNLLQSNNAFDLPEKVVAALNYLNVGREIDSKVSTLSGGQTMRLALARILISKPNILLLDEPTNHLDLHANLWLREFLSEWSGGLLVVSHDRDFLNDGFLFFPNQR</sequence>
<dbReference type="InterPro" id="IPR051309">
    <property type="entry name" value="ABCF_ATPase"/>
</dbReference>
<dbReference type="PROSITE" id="PS50893">
    <property type="entry name" value="ABC_TRANSPORTER_2"/>
    <property type="match status" value="1"/>
</dbReference>
<keyword evidence="1" id="KW-0547">Nucleotide-binding</keyword>
<name>A0A0H4T0A7_9BACT</name>
<dbReference type="GO" id="GO:0016887">
    <property type="term" value="F:ATP hydrolysis activity"/>
    <property type="evidence" value="ECO:0007669"/>
    <property type="project" value="InterPro"/>
</dbReference>
<dbReference type="GO" id="GO:0005524">
    <property type="term" value="F:ATP binding"/>
    <property type="evidence" value="ECO:0007669"/>
    <property type="project" value="UniProtKB-KW"/>
</dbReference>